<feature type="chain" id="PRO_5044811673" evidence="1">
    <location>
        <begin position="19"/>
        <end position="67"/>
    </location>
</feature>
<evidence type="ECO:0000313" key="3">
    <source>
        <dbReference type="Proteomes" id="UP001608902"/>
    </source>
</evidence>
<accession>A0ABD6E3K6</accession>
<proteinExistence type="predicted"/>
<dbReference type="AlphaFoldDB" id="A0ABD6E3K6"/>
<evidence type="ECO:0000256" key="1">
    <source>
        <dbReference type="SAM" id="SignalP"/>
    </source>
</evidence>
<keyword evidence="1" id="KW-0732">Signal</keyword>
<protein>
    <submittedName>
        <fullName evidence="2">Uncharacterized protein</fullName>
    </submittedName>
</protein>
<feature type="signal peptide" evidence="1">
    <location>
        <begin position="1"/>
        <end position="18"/>
    </location>
</feature>
<name>A0ABD6E3K6_9BILA</name>
<comment type="caution">
    <text evidence="2">The sequence shown here is derived from an EMBL/GenBank/DDBJ whole genome shotgun (WGS) entry which is preliminary data.</text>
</comment>
<gene>
    <name evidence="2" type="ORF">AB6A40_001159</name>
</gene>
<dbReference type="Proteomes" id="UP001608902">
    <property type="component" value="Unassembled WGS sequence"/>
</dbReference>
<dbReference type="EMBL" id="JBGFUD010000397">
    <property type="protein sequence ID" value="MFH4974450.1"/>
    <property type="molecule type" value="Genomic_DNA"/>
</dbReference>
<evidence type="ECO:0000313" key="2">
    <source>
        <dbReference type="EMBL" id="MFH4974450.1"/>
    </source>
</evidence>
<reference evidence="2 3" key="1">
    <citation type="submission" date="2024-08" db="EMBL/GenBank/DDBJ databases">
        <title>Gnathostoma spinigerum genome.</title>
        <authorList>
            <person name="Gonzalez-Bertolin B."/>
            <person name="Monzon S."/>
            <person name="Zaballos A."/>
            <person name="Jimenez P."/>
            <person name="Dekumyoy P."/>
            <person name="Varona S."/>
            <person name="Cuesta I."/>
            <person name="Sumanam S."/>
            <person name="Adisakwattana P."/>
            <person name="Gasser R.B."/>
            <person name="Hernandez-Gonzalez A."/>
            <person name="Young N.D."/>
            <person name="Perteguer M.J."/>
        </authorList>
    </citation>
    <scope>NUCLEOTIDE SEQUENCE [LARGE SCALE GENOMIC DNA]</scope>
    <source>
        <strain evidence="2">AL3</strain>
        <tissue evidence="2">Liver</tissue>
    </source>
</reference>
<keyword evidence="3" id="KW-1185">Reference proteome</keyword>
<sequence length="67" mass="7425">MILGILALIALSAHFAGADEGNVDACKRQPFRGRCPSVNGVQTRSQFVLRFYLREGECVSYPFGKDF</sequence>
<organism evidence="2 3">
    <name type="scientific">Gnathostoma spinigerum</name>
    <dbReference type="NCBI Taxonomy" id="75299"/>
    <lineage>
        <taxon>Eukaryota</taxon>
        <taxon>Metazoa</taxon>
        <taxon>Ecdysozoa</taxon>
        <taxon>Nematoda</taxon>
        <taxon>Chromadorea</taxon>
        <taxon>Rhabditida</taxon>
        <taxon>Spirurina</taxon>
        <taxon>Gnathostomatomorpha</taxon>
        <taxon>Gnathostomatoidea</taxon>
        <taxon>Gnathostomatidae</taxon>
        <taxon>Gnathostoma</taxon>
    </lineage>
</organism>